<dbReference type="Gene3D" id="3.80.10.10">
    <property type="entry name" value="Ribonuclease Inhibitor"/>
    <property type="match status" value="2"/>
</dbReference>
<keyword evidence="4" id="KW-1133">Transmembrane helix</keyword>
<proteinExistence type="predicted"/>
<evidence type="ECO:0000313" key="6">
    <source>
        <dbReference type="EMBL" id="CAH0562577.1"/>
    </source>
</evidence>
<dbReference type="InterPro" id="IPR050216">
    <property type="entry name" value="LRR_domain-containing"/>
</dbReference>
<keyword evidence="1" id="KW-0433">Leucine-rich repeat</keyword>
<dbReference type="Proteomes" id="UP001154078">
    <property type="component" value="Chromosome 8"/>
</dbReference>
<evidence type="ECO:0000256" key="2">
    <source>
        <dbReference type="ARBA" id="ARBA00022737"/>
    </source>
</evidence>
<feature type="region of interest" description="Disordered" evidence="3">
    <location>
        <begin position="558"/>
        <end position="589"/>
    </location>
</feature>
<dbReference type="EMBL" id="OV121139">
    <property type="protein sequence ID" value="CAH0562577.1"/>
    <property type="molecule type" value="Genomic_DNA"/>
</dbReference>
<gene>
    <name evidence="6" type="ORF">MELIAE_LOCUS11651</name>
</gene>
<dbReference type="PANTHER" id="PTHR48051:SF1">
    <property type="entry name" value="RAS SUPPRESSOR PROTEIN 1"/>
    <property type="match status" value="1"/>
</dbReference>
<evidence type="ECO:0000256" key="1">
    <source>
        <dbReference type="ARBA" id="ARBA00022614"/>
    </source>
</evidence>
<dbReference type="PROSITE" id="PS51450">
    <property type="entry name" value="LRR"/>
    <property type="match status" value="1"/>
</dbReference>
<dbReference type="Pfam" id="PF13855">
    <property type="entry name" value="LRR_8"/>
    <property type="match status" value="3"/>
</dbReference>
<organism evidence="6 7">
    <name type="scientific">Brassicogethes aeneus</name>
    <name type="common">Rape pollen beetle</name>
    <name type="synonym">Meligethes aeneus</name>
    <dbReference type="NCBI Taxonomy" id="1431903"/>
    <lineage>
        <taxon>Eukaryota</taxon>
        <taxon>Metazoa</taxon>
        <taxon>Ecdysozoa</taxon>
        <taxon>Arthropoda</taxon>
        <taxon>Hexapoda</taxon>
        <taxon>Insecta</taxon>
        <taxon>Pterygota</taxon>
        <taxon>Neoptera</taxon>
        <taxon>Endopterygota</taxon>
        <taxon>Coleoptera</taxon>
        <taxon>Polyphaga</taxon>
        <taxon>Cucujiformia</taxon>
        <taxon>Nitidulidae</taxon>
        <taxon>Meligethinae</taxon>
        <taxon>Brassicogethes</taxon>
    </lineage>
</organism>
<evidence type="ECO:0000256" key="4">
    <source>
        <dbReference type="SAM" id="Phobius"/>
    </source>
</evidence>
<dbReference type="OrthoDB" id="2325980at2759"/>
<dbReference type="PRINTS" id="PR00019">
    <property type="entry name" value="LEURICHRPT"/>
</dbReference>
<sequence length="702" mass="79420">MMFFTILAALVVASASSPPITAPTPKSVDMCEFKSPANGKLIITSCKGSLNLTKDFFNSVSKKLINVISIETEYIDSIEADVFGQFANLNDVVIKNAHIGRVDANAFGENVKNVNFMGCAFEDSPNLFSKNLEELNIKNSKLDEIPVLNLPNLLFLNLTENNIKKVNVEAFARLQGIEQIDLSFNKIEELPADIFINNQELEIVYLDNNPLRHFSLNTSNNIEFLSARACQLTKFDQSSTKFLDGLSELYLNDNQIDAIRGIDLAHMPELLIIDLSNNKIDRLLPDVFENNTKLQKITLDGNKLKYLPIFVSAYDKTFDTYKFSCKNCGLVKTIAYQTFERLTGLKELILSGNELTSVAESFTKLPSLRILDLSNNKLRNIERTAFAKNMRLDTLILSGNEFSVLNANAFESNKKLIVLDVGHNGMRQLWMNNKTVLPSLQKLIADNNKITTITVDQLKVTPKLKIFDIEGNAIDCNNKMVESLWWLIKHNVYPAEEDTHLGFSLSITGNLPEEISWGNLIYQRCQNPEDFYDSLDKFQDKEVISNDLLLESESHDDEDFEIDNPTMKSDIVDNDDDDDDDYEEYEDDSTFKPKFQSVEELQEIHYAYVISLSMIFLMTAVLVFMIAAVTFTLLILKKNGSLNAVRRANIPHFKIPTWSTNAGLKKHSGSVYRPLSEDLSDTPHPKRYEFASSPTVHSDNHV</sequence>
<keyword evidence="7" id="KW-1185">Reference proteome</keyword>
<dbReference type="InterPro" id="IPR032675">
    <property type="entry name" value="LRR_dom_sf"/>
</dbReference>
<feature type="compositionally biased region" description="Acidic residues" evidence="3">
    <location>
        <begin position="572"/>
        <end position="588"/>
    </location>
</feature>
<accession>A0A9P0FPK4</accession>
<keyword evidence="5" id="KW-0732">Signal</keyword>
<feature type="compositionally biased region" description="Polar residues" evidence="3">
    <location>
        <begin position="692"/>
        <end position="702"/>
    </location>
</feature>
<reference evidence="6" key="1">
    <citation type="submission" date="2021-12" db="EMBL/GenBank/DDBJ databases">
        <authorList>
            <person name="King R."/>
        </authorList>
    </citation>
    <scope>NUCLEOTIDE SEQUENCE</scope>
</reference>
<feature type="chain" id="PRO_5040365130" evidence="5">
    <location>
        <begin position="17"/>
        <end position="702"/>
    </location>
</feature>
<dbReference type="SUPFAM" id="SSF52058">
    <property type="entry name" value="L domain-like"/>
    <property type="match status" value="1"/>
</dbReference>
<dbReference type="SMART" id="SM00364">
    <property type="entry name" value="LRR_BAC"/>
    <property type="match status" value="5"/>
</dbReference>
<dbReference type="AlphaFoldDB" id="A0A9P0FPK4"/>
<dbReference type="InterPro" id="IPR001611">
    <property type="entry name" value="Leu-rich_rpt"/>
</dbReference>
<dbReference type="SUPFAM" id="SSF52047">
    <property type="entry name" value="RNI-like"/>
    <property type="match status" value="1"/>
</dbReference>
<dbReference type="GO" id="GO:0005737">
    <property type="term" value="C:cytoplasm"/>
    <property type="evidence" value="ECO:0007669"/>
    <property type="project" value="TreeGrafter"/>
</dbReference>
<evidence type="ECO:0000256" key="5">
    <source>
        <dbReference type="SAM" id="SignalP"/>
    </source>
</evidence>
<evidence type="ECO:0000313" key="7">
    <source>
        <dbReference type="Proteomes" id="UP001154078"/>
    </source>
</evidence>
<name>A0A9P0FPK4_BRAAE</name>
<keyword evidence="4" id="KW-0812">Transmembrane</keyword>
<protein>
    <submittedName>
        <fullName evidence="6">Uncharacterized protein</fullName>
    </submittedName>
</protein>
<keyword evidence="2" id="KW-0677">Repeat</keyword>
<keyword evidence="4" id="KW-0472">Membrane</keyword>
<dbReference type="SMART" id="SM00369">
    <property type="entry name" value="LRR_TYP"/>
    <property type="match status" value="9"/>
</dbReference>
<dbReference type="PANTHER" id="PTHR48051">
    <property type="match status" value="1"/>
</dbReference>
<dbReference type="InterPro" id="IPR003591">
    <property type="entry name" value="Leu-rich_rpt_typical-subtyp"/>
</dbReference>
<feature type="region of interest" description="Disordered" evidence="3">
    <location>
        <begin position="675"/>
        <end position="702"/>
    </location>
</feature>
<feature type="signal peptide" evidence="5">
    <location>
        <begin position="1"/>
        <end position="16"/>
    </location>
</feature>
<dbReference type="SMART" id="SM00365">
    <property type="entry name" value="LRR_SD22"/>
    <property type="match status" value="4"/>
</dbReference>
<feature type="transmembrane region" description="Helical" evidence="4">
    <location>
        <begin position="606"/>
        <end position="636"/>
    </location>
</feature>
<evidence type="ECO:0000256" key="3">
    <source>
        <dbReference type="SAM" id="MobiDB-lite"/>
    </source>
</evidence>